<dbReference type="Proteomes" id="UP000807825">
    <property type="component" value="Unassembled WGS sequence"/>
</dbReference>
<reference evidence="2" key="1">
    <citation type="submission" date="2020-07" db="EMBL/GenBank/DDBJ databases">
        <title>Huge and variable diversity of episymbiotic CPR bacteria and DPANN archaea in groundwater ecosystems.</title>
        <authorList>
            <person name="He C.Y."/>
            <person name="Keren R."/>
            <person name="Whittaker M."/>
            <person name="Farag I.F."/>
            <person name="Doudna J."/>
            <person name="Cate J.H.D."/>
            <person name="Banfield J.F."/>
        </authorList>
    </citation>
    <scope>NUCLEOTIDE SEQUENCE</scope>
    <source>
        <strain evidence="2">NC_groundwater_1664_Pr3_B-0.1um_52_9</strain>
    </source>
</reference>
<evidence type="ECO:0000256" key="1">
    <source>
        <dbReference type="SAM" id="SignalP"/>
    </source>
</evidence>
<name>A0A9D6Z1T0_9BACT</name>
<accession>A0A9D6Z1T0</accession>
<evidence type="ECO:0000313" key="3">
    <source>
        <dbReference type="Proteomes" id="UP000807825"/>
    </source>
</evidence>
<evidence type="ECO:0000313" key="2">
    <source>
        <dbReference type="EMBL" id="MBI5251413.1"/>
    </source>
</evidence>
<gene>
    <name evidence="2" type="ORF">HY912_18145</name>
</gene>
<comment type="caution">
    <text evidence="2">The sequence shown here is derived from an EMBL/GenBank/DDBJ whole genome shotgun (WGS) entry which is preliminary data.</text>
</comment>
<dbReference type="AlphaFoldDB" id="A0A9D6Z1T0"/>
<proteinExistence type="predicted"/>
<feature type="signal peptide" evidence="1">
    <location>
        <begin position="1"/>
        <end position="19"/>
    </location>
</feature>
<organism evidence="2 3">
    <name type="scientific">Desulfomonile tiedjei</name>
    <dbReference type="NCBI Taxonomy" id="2358"/>
    <lineage>
        <taxon>Bacteria</taxon>
        <taxon>Pseudomonadati</taxon>
        <taxon>Thermodesulfobacteriota</taxon>
        <taxon>Desulfomonilia</taxon>
        <taxon>Desulfomonilales</taxon>
        <taxon>Desulfomonilaceae</taxon>
        <taxon>Desulfomonile</taxon>
    </lineage>
</organism>
<feature type="chain" id="PRO_5039065821" evidence="1">
    <location>
        <begin position="20"/>
        <end position="163"/>
    </location>
</feature>
<sequence length="163" mass="17930">MLKAFTVVMSTIVFSAAIAAPAFSYGENILAATGQYTFFIKPEPGSCTTYYQKMVPCVAKDIVPVPKRVSQTYPVPVPSIRNIPTVIHETPVGCACGAGPCVECFPRPSVRNASKEAILPRMVPVRVPGVEFVPREVTRRVMLPQWFAVTEEPLPPKQVRKIR</sequence>
<keyword evidence="1" id="KW-0732">Signal</keyword>
<protein>
    <submittedName>
        <fullName evidence="2">Uncharacterized protein</fullName>
    </submittedName>
</protein>
<dbReference type="EMBL" id="JACRDE010000473">
    <property type="protein sequence ID" value="MBI5251413.1"/>
    <property type="molecule type" value="Genomic_DNA"/>
</dbReference>